<keyword evidence="2 6" id="KW-0808">Transferase</keyword>
<comment type="caution">
    <text evidence="6">The sequence shown here is derived from an EMBL/GenBank/DDBJ whole genome shotgun (WGS) entry which is preliminary data.</text>
</comment>
<proteinExistence type="predicted"/>
<keyword evidence="7" id="KW-1185">Reference proteome</keyword>
<gene>
    <name evidence="6" type="ORF">EDC26_10367</name>
</gene>
<reference evidence="6 7" key="1">
    <citation type="submission" date="2019-03" db="EMBL/GenBank/DDBJ databases">
        <title>Genomic Encyclopedia of Type Strains, Phase IV (KMG-IV): sequencing the most valuable type-strain genomes for metagenomic binning, comparative biology and taxonomic classification.</title>
        <authorList>
            <person name="Goeker M."/>
        </authorList>
    </citation>
    <scope>NUCLEOTIDE SEQUENCE [LARGE SCALE GENOMIC DNA]</scope>
    <source>
        <strain evidence="6 7">DSM 24591</strain>
    </source>
</reference>
<evidence type="ECO:0000256" key="4">
    <source>
        <dbReference type="SAM" id="Phobius"/>
    </source>
</evidence>
<dbReference type="GO" id="GO:0006654">
    <property type="term" value="P:phosphatidic acid biosynthetic process"/>
    <property type="evidence" value="ECO:0007669"/>
    <property type="project" value="TreeGrafter"/>
</dbReference>
<feature type="transmembrane region" description="Helical" evidence="4">
    <location>
        <begin position="6"/>
        <end position="28"/>
    </location>
</feature>
<evidence type="ECO:0000313" key="7">
    <source>
        <dbReference type="Proteomes" id="UP000295525"/>
    </source>
</evidence>
<evidence type="ECO:0000313" key="6">
    <source>
        <dbReference type="EMBL" id="TCT09449.1"/>
    </source>
</evidence>
<dbReference type="InterPro" id="IPR002123">
    <property type="entry name" value="Plipid/glycerol_acylTrfase"/>
</dbReference>
<evidence type="ECO:0000256" key="2">
    <source>
        <dbReference type="ARBA" id="ARBA00022679"/>
    </source>
</evidence>
<dbReference type="GO" id="GO:0003841">
    <property type="term" value="F:1-acylglycerol-3-phosphate O-acyltransferase activity"/>
    <property type="evidence" value="ECO:0007669"/>
    <property type="project" value="TreeGrafter"/>
</dbReference>
<dbReference type="SUPFAM" id="SSF69593">
    <property type="entry name" value="Glycerol-3-phosphate (1)-acyltransferase"/>
    <property type="match status" value="1"/>
</dbReference>
<organism evidence="6 7">
    <name type="scientific">Paralcaligenes ureilyticus</name>
    <dbReference type="NCBI Taxonomy" id="627131"/>
    <lineage>
        <taxon>Bacteria</taxon>
        <taxon>Pseudomonadati</taxon>
        <taxon>Pseudomonadota</taxon>
        <taxon>Betaproteobacteria</taxon>
        <taxon>Burkholderiales</taxon>
        <taxon>Alcaligenaceae</taxon>
        <taxon>Paralcaligenes</taxon>
    </lineage>
</organism>
<keyword evidence="4" id="KW-0812">Transmembrane</keyword>
<keyword evidence="4" id="KW-1133">Transmembrane helix</keyword>
<keyword evidence="4" id="KW-0472">Membrane</keyword>
<dbReference type="AlphaFoldDB" id="A0A4R3MB09"/>
<sequence length="242" mass="27599">MPVLRATLYLIFLTITVIPYAFACVLWAPLPWRWRYRLTAGWPRLAIWGARVILGIRWRIKGAENFPDGPAIILSKHQSAWETLFFPAYMPREVCFVYKKELHRVPFFGWGLALLNMIPIDRSKGRDAFEQVVSEGQKRINEGRWPLLFPEGTRIAPGKTGRYKLGGALLATRTGTGVIPIAHNAGECWPRNAFIKKPGLVTLSVGPMIESKGLTADVLNKKVQEWIENEMRQLNPERYESL</sequence>
<dbReference type="Pfam" id="PF01553">
    <property type="entry name" value="Acyltransferase"/>
    <property type="match status" value="1"/>
</dbReference>
<dbReference type="PANTHER" id="PTHR10434:SF40">
    <property type="entry name" value="1-ACYL-SN-GLYCEROL-3-PHOSPHATE ACYLTRANSFERASE"/>
    <property type="match status" value="1"/>
</dbReference>
<keyword evidence="3 6" id="KW-0012">Acyltransferase</keyword>
<evidence type="ECO:0000259" key="5">
    <source>
        <dbReference type="SMART" id="SM00563"/>
    </source>
</evidence>
<dbReference type="PANTHER" id="PTHR10434">
    <property type="entry name" value="1-ACYL-SN-GLYCEROL-3-PHOSPHATE ACYLTRANSFERASE"/>
    <property type="match status" value="1"/>
</dbReference>
<dbReference type="RefSeq" id="WP_132580175.1">
    <property type="nucleotide sequence ID" value="NZ_SMAJ01000003.1"/>
</dbReference>
<dbReference type="Proteomes" id="UP000295525">
    <property type="component" value="Unassembled WGS sequence"/>
</dbReference>
<comment type="pathway">
    <text evidence="1">Lipid metabolism.</text>
</comment>
<dbReference type="SMART" id="SM00563">
    <property type="entry name" value="PlsC"/>
    <property type="match status" value="1"/>
</dbReference>
<dbReference type="CDD" id="cd07989">
    <property type="entry name" value="LPLAT_AGPAT-like"/>
    <property type="match status" value="1"/>
</dbReference>
<dbReference type="OrthoDB" id="9812274at2"/>
<protein>
    <submittedName>
        <fullName evidence="6">1-acyl-sn-glycerol-3-phosphate acyltransferase</fullName>
    </submittedName>
</protein>
<accession>A0A4R3MB09</accession>
<name>A0A4R3MB09_9BURK</name>
<evidence type="ECO:0000256" key="1">
    <source>
        <dbReference type="ARBA" id="ARBA00005189"/>
    </source>
</evidence>
<feature type="domain" description="Phospholipid/glycerol acyltransferase" evidence="5">
    <location>
        <begin position="71"/>
        <end position="186"/>
    </location>
</feature>
<evidence type="ECO:0000256" key="3">
    <source>
        <dbReference type="ARBA" id="ARBA00023315"/>
    </source>
</evidence>
<dbReference type="EMBL" id="SMAJ01000003">
    <property type="protein sequence ID" value="TCT09449.1"/>
    <property type="molecule type" value="Genomic_DNA"/>
</dbReference>